<evidence type="ECO:0000313" key="4">
    <source>
        <dbReference type="Proteomes" id="UP001055156"/>
    </source>
</evidence>
<dbReference type="Proteomes" id="UP001055156">
    <property type="component" value="Unassembled WGS sequence"/>
</dbReference>
<gene>
    <name evidence="3" type="ORF">LKMONMHP_3395</name>
</gene>
<name>A0ABQ4TBB5_METOR</name>
<proteinExistence type="predicted"/>
<organism evidence="3 4">
    <name type="scientific">Methylobacterium organophilum</name>
    <dbReference type="NCBI Taxonomy" id="410"/>
    <lineage>
        <taxon>Bacteria</taxon>
        <taxon>Pseudomonadati</taxon>
        <taxon>Pseudomonadota</taxon>
        <taxon>Alphaproteobacteria</taxon>
        <taxon>Hyphomicrobiales</taxon>
        <taxon>Methylobacteriaceae</taxon>
        <taxon>Methylobacterium</taxon>
    </lineage>
</organism>
<evidence type="ECO:0000313" key="3">
    <source>
        <dbReference type="EMBL" id="GJE28523.1"/>
    </source>
</evidence>
<keyword evidence="2" id="KW-0812">Transmembrane</keyword>
<dbReference type="EMBL" id="BPQV01000010">
    <property type="protein sequence ID" value="GJE28523.1"/>
    <property type="molecule type" value="Genomic_DNA"/>
</dbReference>
<reference evidence="3" key="2">
    <citation type="submission" date="2021-08" db="EMBL/GenBank/DDBJ databases">
        <authorList>
            <person name="Tani A."/>
            <person name="Ola A."/>
            <person name="Ogura Y."/>
            <person name="Katsura K."/>
            <person name="Hayashi T."/>
        </authorList>
    </citation>
    <scope>NUCLEOTIDE SEQUENCE</scope>
    <source>
        <strain evidence="3">NBRC 15689</strain>
    </source>
</reference>
<keyword evidence="2" id="KW-0472">Membrane</keyword>
<keyword evidence="2" id="KW-1133">Transmembrane helix</keyword>
<reference evidence="3" key="1">
    <citation type="journal article" date="2021" name="Front. Microbiol.">
        <title>Comprehensive Comparative Genomics and Phenotyping of Methylobacterium Species.</title>
        <authorList>
            <person name="Alessa O."/>
            <person name="Ogura Y."/>
            <person name="Fujitani Y."/>
            <person name="Takami H."/>
            <person name="Hayashi T."/>
            <person name="Sahin N."/>
            <person name="Tani A."/>
        </authorList>
    </citation>
    <scope>NUCLEOTIDE SEQUENCE</scope>
    <source>
        <strain evidence="3">NBRC 15689</strain>
    </source>
</reference>
<evidence type="ECO:0000256" key="1">
    <source>
        <dbReference type="SAM" id="MobiDB-lite"/>
    </source>
</evidence>
<evidence type="ECO:0000256" key="2">
    <source>
        <dbReference type="SAM" id="Phobius"/>
    </source>
</evidence>
<keyword evidence="4" id="KW-1185">Reference proteome</keyword>
<feature type="transmembrane region" description="Helical" evidence="2">
    <location>
        <begin position="6"/>
        <end position="24"/>
    </location>
</feature>
<protein>
    <submittedName>
        <fullName evidence="3">Uncharacterized protein</fullName>
    </submittedName>
</protein>
<dbReference type="RefSeq" id="WP_238312466.1">
    <property type="nucleotide sequence ID" value="NZ_BPQV01000010.1"/>
</dbReference>
<comment type="caution">
    <text evidence="3">The sequence shown here is derived from an EMBL/GenBank/DDBJ whole genome shotgun (WGS) entry which is preliminary data.</text>
</comment>
<feature type="region of interest" description="Disordered" evidence="1">
    <location>
        <begin position="34"/>
        <end position="58"/>
    </location>
</feature>
<sequence>MSNDVLILVLALATIVIVAAFAIWQRGRVARLKGDPRRSSFTQNHGGPPRPNRPGTEH</sequence>
<accession>A0ABQ4TBB5</accession>